<dbReference type="EMBL" id="CCBP010000361">
    <property type="protein sequence ID" value="CDO76301.1"/>
    <property type="molecule type" value="Genomic_DNA"/>
</dbReference>
<feature type="compositionally biased region" description="Basic and acidic residues" evidence="14">
    <location>
        <begin position="256"/>
        <end position="271"/>
    </location>
</feature>
<evidence type="ECO:0000256" key="13">
    <source>
        <dbReference type="PROSITE-ProRule" id="PRU00175"/>
    </source>
</evidence>
<feature type="compositionally biased region" description="Pro residues" evidence="14">
    <location>
        <begin position="501"/>
        <end position="512"/>
    </location>
</feature>
<evidence type="ECO:0000256" key="4">
    <source>
        <dbReference type="ARBA" id="ARBA00012483"/>
    </source>
</evidence>
<dbReference type="SUPFAM" id="SSF57850">
    <property type="entry name" value="RING/U-box"/>
    <property type="match status" value="1"/>
</dbReference>
<dbReference type="InterPro" id="IPR011016">
    <property type="entry name" value="Znf_RING-CH"/>
</dbReference>
<dbReference type="Pfam" id="PF23113">
    <property type="entry name" value="MARCHF6_C"/>
    <property type="match status" value="1"/>
</dbReference>
<dbReference type="Pfam" id="PF12906">
    <property type="entry name" value="RINGv"/>
    <property type="match status" value="1"/>
</dbReference>
<dbReference type="OrthoDB" id="264354at2759"/>
<dbReference type="PROSITE" id="PS50089">
    <property type="entry name" value="ZF_RING_2"/>
    <property type="match status" value="1"/>
</dbReference>
<keyword evidence="9" id="KW-0833">Ubl conjugation pathway</keyword>
<feature type="transmembrane region" description="Helical" evidence="15">
    <location>
        <begin position="1236"/>
        <end position="1257"/>
    </location>
</feature>
<evidence type="ECO:0000256" key="9">
    <source>
        <dbReference type="ARBA" id="ARBA00022786"/>
    </source>
</evidence>
<evidence type="ECO:0000256" key="2">
    <source>
        <dbReference type="ARBA" id="ARBA00004141"/>
    </source>
</evidence>
<feature type="transmembrane region" description="Helical" evidence="15">
    <location>
        <begin position="1084"/>
        <end position="1102"/>
    </location>
</feature>
<feature type="transmembrane region" description="Helical" evidence="15">
    <location>
        <begin position="1325"/>
        <end position="1350"/>
    </location>
</feature>
<feature type="transmembrane region" description="Helical" evidence="15">
    <location>
        <begin position="704"/>
        <end position="725"/>
    </location>
</feature>
<dbReference type="EC" id="2.3.2.27" evidence="4"/>
<dbReference type="InterPro" id="IPR056521">
    <property type="entry name" value="MARCHF6-like_C"/>
</dbReference>
<dbReference type="PROSITE" id="PS51292">
    <property type="entry name" value="ZF_RING_CH"/>
    <property type="match status" value="1"/>
</dbReference>
<evidence type="ECO:0000256" key="7">
    <source>
        <dbReference type="ARBA" id="ARBA00022723"/>
    </source>
</evidence>
<feature type="compositionally biased region" description="Low complexity" evidence="14">
    <location>
        <begin position="513"/>
        <end position="522"/>
    </location>
</feature>
<feature type="transmembrane region" description="Helical" evidence="15">
    <location>
        <begin position="1423"/>
        <end position="1445"/>
    </location>
</feature>
<feature type="transmembrane region" description="Helical" evidence="15">
    <location>
        <begin position="179"/>
        <end position="199"/>
    </location>
</feature>
<keyword evidence="12 15" id="KW-0472">Membrane</keyword>
<dbReference type="PANTHER" id="PTHR13145">
    <property type="entry name" value="SSM4 PROTEIN"/>
    <property type="match status" value="1"/>
</dbReference>
<dbReference type="Proteomes" id="UP000029665">
    <property type="component" value="Unassembled WGS sequence"/>
</dbReference>
<evidence type="ECO:0000259" key="17">
    <source>
        <dbReference type="PROSITE" id="PS51292"/>
    </source>
</evidence>
<dbReference type="Gene3D" id="3.30.40.10">
    <property type="entry name" value="Zinc/RING finger domain, C3HC4 (zinc finger)"/>
    <property type="match status" value="1"/>
</dbReference>
<dbReference type="FunFam" id="3.30.40.10:FF:000287">
    <property type="entry name" value="RING finger membrane protein"/>
    <property type="match status" value="1"/>
</dbReference>
<gene>
    <name evidence="18" type="ORF">BN946_scf184917.g17</name>
</gene>
<dbReference type="PANTHER" id="PTHR13145:SF0">
    <property type="entry name" value="E3 UBIQUITIN-PROTEIN LIGASE MARCHF6"/>
    <property type="match status" value="1"/>
</dbReference>
<comment type="catalytic activity">
    <reaction evidence="1">
        <text>S-ubiquitinyl-[E2 ubiquitin-conjugating enzyme]-L-cysteine + [acceptor protein]-L-lysine = [E2 ubiquitin-conjugating enzyme]-L-cysteine + N(6)-ubiquitinyl-[acceptor protein]-L-lysine.</text>
        <dbReference type="EC" id="2.3.2.27"/>
    </reaction>
</comment>
<feature type="compositionally biased region" description="Acidic residues" evidence="14">
    <location>
        <begin position="603"/>
        <end position="619"/>
    </location>
</feature>
<keyword evidence="11 15" id="KW-1133">Transmembrane helix</keyword>
<evidence type="ECO:0000256" key="14">
    <source>
        <dbReference type="SAM" id="MobiDB-lite"/>
    </source>
</evidence>
<keyword evidence="5" id="KW-0808">Transferase</keyword>
<feature type="compositionally biased region" description="Basic residues" evidence="14">
    <location>
        <begin position="307"/>
        <end position="327"/>
    </location>
</feature>
<evidence type="ECO:0000256" key="3">
    <source>
        <dbReference type="ARBA" id="ARBA00004906"/>
    </source>
</evidence>
<feature type="compositionally biased region" description="Pro residues" evidence="14">
    <location>
        <begin position="226"/>
        <end position="241"/>
    </location>
</feature>
<evidence type="ECO:0000256" key="8">
    <source>
        <dbReference type="ARBA" id="ARBA00022771"/>
    </source>
</evidence>
<keyword evidence="7" id="KW-0479">Metal-binding</keyword>
<feature type="transmembrane region" description="Helical" evidence="15">
    <location>
        <begin position="982"/>
        <end position="1003"/>
    </location>
</feature>
<feature type="compositionally biased region" description="Polar residues" evidence="14">
    <location>
        <begin position="413"/>
        <end position="422"/>
    </location>
</feature>
<accession>A0A060SQ90</accession>
<comment type="subcellular location">
    <subcellularLocation>
        <location evidence="2">Membrane</location>
        <topology evidence="2">Multi-pass membrane protein</topology>
    </subcellularLocation>
</comment>
<dbReference type="HOGENOM" id="CLU_001266_1_0_1"/>
<feature type="region of interest" description="Disordered" evidence="14">
    <location>
        <begin position="594"/>
        <end position="621"/>
    </location>
</feature>
<keyword evidence="8 13" id="KW-0863">Zinc-finger</keyword>
<evidence type="ECO:0000256" key="6">
    <source>
        <dbReference type="ARBA" id="ARBA00022692"/>
    </source>
</evidence>
<dbReference type="GO" id="GO:0061630">
    <property type="term" value="F:ubiquitin protein ligase activity"/>
    <property type="evidence" value="ECO:0007669"/>
    <property type="project" value="UniProtKB-EC"/>
</dbReference>
<dbReference type="GO" id="GO:0036503">
    <property type="term" value="P:ERAD pathway"/>
    <property type="evidence" value="ECO:0007669"/>
    <property type="project" value="TreeGrafter"/>
</dbReference>
<feature type="compositionally biased region" description="Basic and acidic residues" evidence="14">
    <location>
        <begin position="344"/>
        <end position="369"/>
    </location>
</feature>
<dbReference type="STRING" id="5643.A0A060SQ90"/>
<feature type="transmembrane region" description="Helical" evidence="15">
    <location>
        <begin position="889"/>
        <end position="910"/>
    </location>
</feature>
<feature type="transmembrane region" description="Helical" evidence="15">
    <location>
        <begin position="85"/>
        <end position="109"/>
    </location>
</feature>
<evidence type="ECO:0000256" key="1">
    <source>
        <dbReference type="ARBA" id="ARBA00000900"/>
    </source>
</evidence>
<dbReference type="GO" id="GO:0008270">
    <property type="term" value="F:zinc ion binding"/>
    <property type="evidence" value="ECO:0007669"/>
    <property type="project" value="UniProtKB-KW"/>
</dbReference>
<keyword evidence="6 15" id="KW-0812">Transmembrane</keyword>
<evidence type="ECO:0000313" key="18">
    <source>
        <dbReference type="EMBL" id="CDO76301.1"/>
    </source>
</evidence>
<protein>
    <recommendedName>
        <fullName evidence="4">RING-type E3 ubiquitin transferase</fullName>
        <ecNumber evidence="4">2.3.2.27</ecNumber>
    </recommendedName>
</protein>
<evidence type="ECO:0000256" key="10">
    <source>
        <dbReference type="ARBA" id="ARBA00022833"/>
    </source>
</evidence>
<dbReference type="GO" id="GO:0005789">
    <property type="term" value="C:endoplasmic reticulum membrane"/>
    <property type="evidence" value="ECO:0007669"/>
    <property type="project" value="TreeGrafter"/>
</dbReference>
<evidence type="ECO:0000256" key="12">
    <source>
        <dbReference type="ARBA" id="ARBA00023136"/>
    </source>
</evidence>
<proteinExistence type="predicted"/>
<feature type="region of interest" description="Disordered" evidence="14">
    <location>
        <begin position="223"/>
        <end position="558"/>
    </location>
</feature>
<reference evidence="18" key="1">
    <citation type="submission" date="2014-01" db="EMBL/GenBank/DDBJ databases">
        <title>The genome of the white-rot fungus Pycnoporus cinnabarinus: a basidiomycete model with a versatile arsenal for lignocellulosic biomass breakdown.</title>
        <authorList>
            <person name="Levasseur A."/>
            <person name="Lomascolo A."/>
            <person name="Ruiz-Duenas F.J."/>
            <person name="Uzan E."/>
            <person name="Piumi F."/>
            <person name="Kues U."/>
            <person name="Ram A.F.J."/>
            <person name="Murat C."/>
            <person name="Haon M."/>
            <person name="Benoit I."/>
            <person name="Arfi Y."/>
            <person name="Chevret D."/>
            <person name="Drula E."/>
            <person name="Kwon M.J."/>
            <person name="Gouret P."/>
            <person name="Lesage-Meessen L."/>
            <person name="Lombard V."/>
            <person name="Mariette J."/>
            <person name="Noirot C."/>
            <person name="Park J."/>
            <person name="Patyshakuliyeva A."/>
            <person name="Wieneger R.A.B."/>
            <person name="Wosten H.A.B."/>
            <person name="Martin F."/>
            <person name="Coutinho P.M."/>
            <person name="de Vries R."/>
            <person name="Martinez A.T."/>
            <person name="Klopp C."/>
            <person name="Pontarotti P."/>
            <person name="Henrissat B."/>
            <person name="Record E."/>
        </authorList>
    </citation>
    <scope>NUCLEOTIDE SEQUENCE [LARGE SCALE GENOMIC DNA]</scope>
    <source>
        <strain evidence="18">BRFM137</strain>
    </source>
</reference>
<sequence length="1521" mass="169584">MQEEQDTCRICSAPAEPGQPLFHPCKCSGTIRYIHQECLTEWLAHSKKKTCDVCKYPYSFTKVYSKDMPEKLPFFLVLRQFSQQLAFAVLFGLRAVLVASIWLAALPWATIWTWRMYFAMGNHAAWWISALKRPEHEPDLFDEIPLNATNSNTTVLDRQPSSAPGFLTHPRVLQMSSDIVAGQIIASMIVVAFVGIFLLREWITQNARPGIFEDGDLPAGADVPAALPPLPEIPAPVPGLPEPAQLELQGPPAADRGAHVHHDARIDDGGPRARRKKPRTRGLPIESTDDDITPDGPQHARLNGVHSSRRKTLKRKPFRSSTRWRRRDSRDGGWVTVTDDEEVEKLRGRQEKRSRYHGRSSESADEHNEAGPSQQPHDVVQPVREGAGSASSLPTFADFTFTVPVPSAPTPSDEPSSSTHVTTPLRVAGYGEPPARNPFSPPRSTYADSSTEEDERQPTPTSPHGPSSMRDVSVGTEPAGTSSGEDIMEPSAGGPSSLRRPPLPTMTLPPSPAVASTSTSALNSRKHTPLASPSLATYRAPEDLDAEQPGDNYFGPEREWFGDLTDEELEEAQARYFRNLHERRREVLAEREAEAEREREELQEMADGEVDPEVDEEGDDVRWSDEEIVVEDEDEDDEGVPGDQARPIGMEINAAPGAGVVEGMNPPPPPAEDLENDVNIEDDMDGALEAIGLRGPIYGVLQNAILMTVILDTTIGLGIWLPFIIGKSTALLTLNPRRAMQILHLPLRIIRLITDPIVDTVLLVFSRLVLPPLASLAQLAIAACFNGVSSLAGIDQAEKLAIFTNHTYGHVMDFASQFTGSATSSKPADTSQVENRASFLHRLLEEDATVMQAIEPYFAPLGRNIRQWSTSVKETWTELAIGDDRQDRVFAVLLGYGVVGILIAIYLNVLTVGSMRSAGRAVRSAIRQQLLVVKVAAFIIIELVIFPLGCGIMLDVCSVWMFPTGTFRSRAAFLLYAPLRAIFYHWVLGTMFMYQFAVLLSGCRGIMRPGAMWFIKDPQDQNFHPIRDILERPTLVQLRKLLLSAAMYGLVVASGVATISGILRLFRGTIMPFRWKIREPLSEVPLDLIFIQLVLPYTMEYFRPRKALRRFGTFIWKYFARQLRLSSYMFGGRYPSEEYTPKNWSWRFLFANADDMQMDDAEAVHDGSFRRVPNSDNVALLKDAPATVEVDEEGIPVSEEGFKLVVAQNAETERAKRSAKDDYTVVYIPPGFGYRVFAFLLLIWTVGSVLLAAALAAPILLGRALFRLFLPYDVHDGYSFIIGFYLLWGCYLVGVALDRLDKRRQRRWIDGPPAAWPLFVAKRSLLWIAQASYLAITLGIILPTLLGLTVELYLLQPFKYTLRPLTEPRIRMVDMWAVGLLYSKIIIRSMQTHHPGHERLRGVDRLIRNGWTHLDPVRATTEVILPIGSGLLGMIVLPAACLWAVTKLVSIPLDGHFLFLHVYPLIFTLAGMGHAAWALSKVMASWSQTIRDKEFLVEMRLRNLEEHEQEAATRAQAETPA</sequence>
<evidence type="ECO:0000259" key="16">
    <source>
        <dbReference type="PROSITE" id="PS50089"/>
    </source>
</evidence>
<feature type="transmembrane region" description="Helical" evidence="15">
    <location>
        <begin position="931"/>
        <end position="962"/>
    </location>
</feature>
<dbReference type="InterPro" id="IPR013083">
    <property type="entry name" value="Znf_RING/FYVE/PHD"/>
</dbReference>
<feature type="domain" description="RING-type" evidence="16">
    <location>
        <begin position="8"/>
        <end position="55"/>
    </location>
</feature>
<feature type="transmembrane region" description="Helical" evidence="15">
    <location>
        <begin position="1277"/>
        <end position="1297"/>
    </location>
</feature>
<evidence type="ECO:0000256" key="11">
    <source>
        <dbReference type="ARBA" id="ARBA00022989"/>
    </source>
</evidence>
<dbReference type="OMA" id="VGTCYMF"/>
<dbReference type="CDD" id="cd16702">
    <property type="entry name" value="RING_CH-C4HC3_MARCH6"/>
    <property type="match status" value="1"/>
</dbReference>
<evidence type="ECO:0000256" key="5">
    <source>
        <dbReference type="ARBA" id="ARBA00022679"/>
    </source>
</evidence>
<comment type="pathway">
    <text evidence="3">Protein modification; protein ubiquitination.</text>
</comment>
<name>A0A060SQ90_PYCCI</name>
<comment type="caution">
    <text evidence="18">The sequence shown here is derived from an EMBL/GenBank/DDBJ whole genome shotgun (WGS) entry which is preliminary data.</text>
</comment>
<keyword evidence="19" id="KW-1185">Reference proteome</keyword>
<feature type="domain" description="RING-CH-type" evidence="17">
    <location>
        <begin position="1"/>
        <end position="61"/>
    </location>
</feature>
<dbReference type="InterPro" id="IPR001841">
    <property type="entry name" value="Znf_RING"/>
</dbReference>
<organism evidence="18 19">
    <name type="scientific">Pycnoporus cinnabarinus</name>
    <name type="common">Cinnabar-red polypore</name>
    <name type="synonym">Trametes cinnabarina</name>
    <dbReference type="NCBI Taxonomy" id="5643"/>
    <lineage>
        <taxon>Eukaryota</taxon>
        <taxon>Fungi</taxon>
        <taxon>Dikarya</taxon>
        <taxon>Basidiomycota</taxon>
        <taxon>Agaricomycotina</taxon>
        <taxon>Agaricomycetes</taxon>
        <taxon>Polyporales</taxon>
        <taxon>Polyporaceae</taxon>
        <taxon>Trametes</taxon>
    </lineage>
</organism>
<feature type="transmembrane region" description="Helical" evidence="15">
    <location>
        <begin position="1457"/>
        <end position="1479"/>
    </location>
</feature>
<evidence type="ECO:0000313" key="19">
    <source>
        <dbReference type="Proteomes" id="UP000029665"/>
    </source>
</evidence>
<evidence type="ECO:0000256" key="15">
    <source>
        <dbReference type="SAM" id="Phobius"/>
    </source>
</evidence>
<keyword evidence="10" id="KW-0862">Zinc</keyword>
<dbReference type="SMART" id="SM00744">
    <property type="entry name" value="RINGv"/>
    <property type="match status" value="1"/>
</dbReference>
<feature type="transmembrane region" description="Helical" evidence="15">
    <location>
        <begin position="1041"/>
        <end position="1064"/>
    </location>
</feature>